<gene>
    <name evidence="1" type="ORF">Pmar_PMAR024373</name>
</gene>
<dbReference type="InParanoid" id="C5KLX1"/>
<reference evidence="1 2" key="1">
    <citation type="submission" date="2008-07" db="EMBL/GenBank/DDBJ databases">
        <authorList>
            <person name="El-Sayed N."/>
            <person name="Caler E."/>
            <person name="Inman J."/>
            <person name="Amedeo P."/>
            <person name="Hass B."/>
            <person name="Wortman J."/>
        </authorList>
    </citation>
    <scope>NUCLEOTIDE SEQUENCE [LARGE SCALE GENOMIC DNA]</scope>
    <source>
        <strain evidence="2">ATCC 50983 / TXsc</strain>
    </source>
</reference>
<protein>
    <submittedName>
        <fullName evidence="1">Uncharacterized protein</fullName>
    </submittedName>
</protein>
<dbReference type="RefSeq" id="XP_002782691.1">
    <property type="nucleotide sequence ID" value="XM_002782645.1"/>
</dbReference>
<accession>C5KLX1</accession>
<organism evidence="2">
    <name type="scientific">Perkinsus marinus (strain ATCC 50983 / TXsc)</name>
    <dbReference type="NCBI Taxonomy" id="423536"/>
    <lineage>
        <taxon>Eukaryota</taxon>
        <taxon>Sar</taxon>
        <taxon>Alveolata</taxon>
        <taxon>Perkinsozoa</taxon>
        <taxon>Perkinsea</taxon>
        <taxon>Perkinsida</taxon>
        <taxon>Perkinsidae</taxon>
        <taxon>Perkinsus</taxon>
    </lineage>
</organism>
<dbReference type="EMBL" id="GG674222">
    <property type="protein sequence ID" value="EER14486.1"/>
    <property type="molecule type" value="Genomic_DNA"/>
</dbReference>
<keyword evidence="2" id="KW-1185">Reference proteome</keyword>
<evidence type="ECO:0000313" key="1">
    <source>
        <dbReference type="EMBL" id="EER14486.1"/>
    </source>
</evidence>
<dbReference type="GeneID" id="9045018"/>
<name>C5KLX1_PERM5</name>
<proteinExistence type="predicted"/>
<dbReference type="AlphaFoldDB" id="C5KLX1"/>
<sequence length="65" mass="7445">MAAVDTGPRTCVFFKDKDEHFLDMMQECYGHVIIKLCVMLFKAVSDRKSILMDQAAIDTRFGWGI</sequence>
<evidence type="ECO:0000313" key="2">
    <source>
        <dbReference type="Proteomes" id="UP000007800"/>
    </source>
</evidence>
<dbReference type="Proteomes" id="UP000007800">
    <property type="component" value="Unassembled WGS sequence"/>
</dbReference>